<dbReference type="InterPro" id="IPR036890">
    <property type="entry name" value="HATPase_C_sf"/>
</dbReference>
<dbReference type="Proteomes" id="UP000435837">
    <property type="component" value="Unassembled WGS sequence"/>
</dbReference>
<proteinExistence type="predicted"/>
<name>A0A640SK22_9ACTN</name>
<gene>
    <name evidence="7" type="ORF">Scani_73400</name>
</gene>
<feature type="transmembrane region" description="Helical" evidence="5">
    <location>
        <begin position="183"/>
        <end position="202"/>
    </location>
</feature>
<dbReference type="AlphaFoldDB" id="A0A640SK22"/>
<feature type="domain" description="Histidine kinase" evidence="6">
    <location>
        <begin position="263"/>
        <end position="456"/>
    </location>
</feature>
<keyword evidence="3" id="KW-0902">Two-component regulatory system</keyword>
<dbReference type="InterPro" id="IPR017205">
    <property type="entry name" value="Sig_transdc_His_kinase_ChrS"/>
</dbReference>
<sequence>MATGVWGSAPGPGDTARMASVDGKDGTVEPVAGPQVPGTSPALTQRSAAQQSWERNFRRWGGYPLLGMGALTSAASADALMPGHEVQVAGALVSVALALQVWWSRSGHRLPARSPAGQLYYLVRFLLAFTLTWLNPFFAIYAVLGYFDAPHLLPPRFVHAGLLATAVIMAGSQSGGLPPTSTVNWVAFGLLYVLNAPLVLVFSRIAAQEAEHAATMAATIAELEHTNRRLALALEENVGLHAQLLVQAREAGIADERRRLAAEIHDTLAQGLAGIITQLEAATESGDPVAARGHARRAVALARDSLGEARRSVHNLAPGELAHAALPDALRRTVEEWSAVAGVRAEFTVTGTAEPLHDEVEATLLRIAQEGLANARRHAAASRVGVTLSYMVDEVTLDVRDDGRGFDPAALPPRKHTGGFGLGGMRARAERIAGAVGIESEPGRGTAVSARVPLVRHG</sequence>
<dbReference type="InterPro" id="IPR003594">
    <property type="entry name" value="HATPase_dom"/>
</dbReference>
<accession>A0A640SK22</accession>
<dbReference type="PIRSF" id="PIRSF037434">
    <property type="entry name" value="STHK_ChrS"/>
    <property type="match status" value="1"/>
</dbReference>
<dbReference type="Gene3D" id="3.30.565.10">
    <property type="entry name" value="Histidine kinase-like ATPase, C-terminal domain"/>
    <property type="match status" value="1"/>
</dbReference>
<feature type="transmembrane region" description="Helical" evidence="5">
    <location>
        <begin position="86"/>
        <end position="104"/>
    </location>
</feature>
<evidence type="ECO:0000313" key="7">
    <source>
        <dbReference type="EMBL" id="GFE11072.1"/>
    </source>
</evidence>
<dbReference type="Gene3D" id="1.20.5.1930">
    <property type="match status" value="1"/>
</dbReference>
<dbReference type="Pfam" id="PF02518">
    <property type="entry name" value="HATPase_c"/>
    <property type="match status" value="1"/>
</dbReference>
<dbReference type="InterPro" id="IPR005467">
    <property type="entry name" value="His_kinase_dom"/>
</dbReference>
<dbReference type="Pfam" id="PF07730">
    <property type="entry name" value="HisKA_3"/>
    <property type="match status" value="1"/>
</dbReference>
<keyword evidence="5" id="KW-0812">Transmembrane</keyword>
<evidence type="ECO:0000256" key="3">
    <source>
        <dbReference type="ARBA" id="ARBA00023012"/>
    </source>
</evidence>
<dbReference type="GO" id="GO:0046983">
    <property type="term" value="F:protein dimerization activity"/>
    <property type="evidence" value="ECO:0007669"/>
    <property type="project" value="InterPro"/>
</dbReference>
<dbReference type="PANTHER" id="PTHR24421">
    <property type="entry name" value="NITRATE/NITRITE SENSOR PROTEIN NARX-RELATED"/>
    <property type="match status" value="1"/>
</dbReference>
<evidence type="ECO:0000256" key="1">
    <source>
        <dbReference type="ARBA" id="ARBA00022679"/>
    </source>
</evidence>
<dbReference type="GO" id="GO:0000155">
    <property type="term" value="F:phosphorelay sensor kinase activity"/>
    <property type="evidence" value="ECO:0007669"/>
    <property type="project" value="InterPro"/>
</dbReference>
<dbReference type="PANTHER" id="PTHR24421:SF62">
    <property type="entry name" value="SENSORY TRANSDUCTION HISTIDINE KINASE"/>
    <property type="match status" value="1"/>
</dbReference>
<keyword evidence="2 7" id="KW-0418">Kinase</keyword>
<feature type="region of interest" description="Disordered" evidence="4">
    <location>
        <begin position="1"/>
        <end position="43"/>
    </location>
</feature>
<organism evidence="7 8">
    <name type="scientific">Streptomyces caniferus</name>
    <dbReference type="NCBI Taxonomy" id="285557"/>
    <lineage>
        <taxon>Bacteria</taxon>
        <taxon>Bacillati</taxon>
        <taxon>Actinomycetota</taxon>
        <taxon>Actinomycetes</taxon>
        <taxon>Kitasatosporales</taxon>
        <taxon>Streptomycetaceae</taxon>
        <taxon>Streptomyces</taxon>
    </lineage>
</organism>
<dbReference type="GO" id="GO:0016020">
    <property type="term" value="C:membrane"/>
    <property type="evidence" value="ECO:0007669"/>
    <property type="project" value="InterPro"/>
</dbReference>
<dbReference type="InterPro" id="IPR050482">
    <property type="entry name" value="Sensor_HK_TwoCompSys"/>
</dbReference>
<dbReference type="SUPFAM" id="SSF55874">
    <property type="entry name" value="ATPase domain of HSP90 chaperone/DNA topoisomerase II/histidine kinase"/>
    <property type="match status" value="1"/>
</dbReference>
<protein>
    <submittedName>
        <fullName evidence="7">Histidine kinase</fullName>
    </submittedName>
</protein>
<keyword evidence="5" id="KW-1133">Transmembrane helix</keyword>
<keyword evidence="1" id="KW-0808">Transferase</keyword>
<reference evidence="7 8" key="1">
    <citation type="submission" date="2019-12" db="EMBL/GenBank/DDBJ databases">
        <title>Whole genome shotgun sequence of Streptomyces caniferus NBRC 15389.</title>
        <authorList>
            <person name="Ichikawa N."/>
            <person name="Kimura A."/>
            <person name="Kitahashi Y."/>
            <person name="Komaki H."/>
            <person name="Tamura T."/>
        </authorList>
    </citation>
    <scope>NUCLEOTIDE SEQUENCE [LARGE SCALE GENOMIC DNA]</scope>
    <source>
        <strain evidence="7 8">NBRC 15389</strain>
    </source>
</reference>
<comment type="caution">
    <text evidence="7">The sequence shown here is derived from an EMBL/GenBank/DDBJ whole genome shotgun (WGS) entry which is preliminary data.</text>
</comment>
<dbReference type="PROSITE" id="PS50109">
    <property type="entry name" value="HIS_KIN"/>
    <property type="match status" value="1"/>
</dbReference>
<dbReference type="SMART" id="SM00387">
    <property type="entry name" value="HATPase_c"/>
    <property type="match status" value="1"/>
</dbReference>
<keyword evidence="5" id="KW-0472">Membrane</keyword>
<evidence type="ECO:0000256" key="2">
    <source>
        <dbReference type="ARBA" id="ARBA00022777"/>
    </source>
</evidence>
<evidence type="ECO:0000256" key="5">
    <source>
        <dbReference type="SAM" id="Phobius"/>
    </source>
</evidence>
<feature type="transmembrane region" description="Helical" evidence="5">
    <location>
        <begin position="60"/>
        <end position="80"/>
    </location>
</feature>
<evidence type="ECO:0000313" key="8">
    <source>
        <dbReference type="Proteomes" id="UP000435837"/>
    </source>
</evidence>
<dbReference type="CDD" id="cd16917">
    <property type="entry name" value="HATPase_UhpB-NarQ-NarX-like"/>
    <property type="match status" value="1"/>
</dbReference>
<dbReference type="EMBL" id="BLIN01000005">
    <property type="protein sequence ID" value="GFE11072.1"/>
    <property type="molecule type" value="Genomic_DNA"/>
</dbReference>
<evidence type="ECO:0000259" key="6">
    <source>
        <dbReference type="PROSITE" id="PS50109"/>
    </source>
</evidence>
<dbReference type="InterPro" id="IPR011712">
    <property type="entry name" value="Sig_transdc_His_kin_sub3_dim/P"/>
</dbReference>
<evidence type="ECO:0000256" key="4">
    <source>
        <dbReference type="SAM" id="MobiDB-lite"/>
    </source>
</evidence>
<feature type="transmembrane region" description="Helical" evidence="5">
    <location>
        <begin position="125"/>
        <end position="147"/>
    </location>
</feature>